<comment type="caution">
    <text evidence="4">The sequence shown here is derived from an EMBL/GenBank/DDBJ whole genome shotgun (WGS) entry which is preliminary data.</text>
</comment>
<feature type="domain" description="C2H2-type" evidence="3">
    <location>
        <begin position="110"/>
        <end position="137"/>
    </location>
</feature>
<dbReference type="PANTHER" id="PTHR36055">
    <property type="entry name" value="C2H2-LIKE ZINC FINGER PROTEIN"/>
    <property type="match status" value="1"/>
</dbReference>
<gene>
    <name evidence="4" type="ORF">TIFTF001_013771</name>
</gene>
<evidence type="ECO:0000256" key="2">
    <source>
        <dbReference type="SAM" id="MobiDB-lite"/>
    </source>
</evidence>
<evidence type="ECO:0000259" key="3">
    <source>
        <dbReference type="PROSITE" id="PS50157"/>
    </source>
</evidence>
<dbReference type="Proteomes" id="UP001187192">
    <property type="component" value="Unassembled WGS sequence"/>
</dbReference>
<feature type="region of interest" description="Disordered" evidence="2">
    <location>
        <begin position="439"/>
        <end position="464"/>
    </location>
</feature>
<feature type="region of interest" description="Disordered" evidence="2">
    <location>
        <begin position="528"/>
        <end position="548"/>
    </location>
</feature>
<reference evidence="4" key="1">
    <citation type="submission" date="2023-07" db="EMBL/GenBank/DDBJ databases">
        <title>draft genome sequence of fig (Ficus carica).</title>
        <authorList>
            <person name="Takahashi T."/>
            <person name="Nishimura K."/>
        </authorList>
    </citation>
    <scope>NUCLEOTIDE SEQUENCE</scope>
</reference>
<keyword evidence="1" id="KW-0862">Zinc</keyword>
<evidence type="ECO:0000313" key="5">
    <source>
        <dbReference type="Proteomes" id="UP001187192"/>
    </source>
</evidence>
<keyword evidence="1" id="KW-0479">Metal-binding</keyword>
<protein>
    <recommendedName>
        <fullName evidence="3">C2H2-type domain-containing protein</fullName>
    </recommendedName>
</protein>
<dbReference type="GO" id="GO:0008270">
    <property type="term" value="F:zinc ion binding"/>
    <property type="evidence" value="ECO:0007669"/>
    <property type="project" value="UniProtKB-KW"/>
</dbReference>
<keyword evidence="1" id="KW-0863">Zinc-finger</keyword>
<evidence type="ECO:0000256" key="1">
    <source>
        <dbReference type="PROSITE-ProRule" id="PRU00042"/>
    </source>
</evidence>
<feature type="region of interest" description="Disordered" evidence="2">
    <location>
        <begin position="307"/>
        <end position="332"/>
    </location>
</feature>
<evidence type="ECO:0000313" key="4">
    <source>
        <dbReference type="EMBL" id="GMN44579.1"/>
    </source>
</evidence>
<dbReference type="EMBL" id="BTGU01000018">
    <property type="protein sequence ID" value="GMN44579.1"/>
    <property type="molecule type" value="Genomic_DNA"/>
</dbReference>
<dbReference type="InterPro" id="IPR013087">
    <property type="entry name" value="Znf_C2H2_type"/>
</dbReference>
<keyword evidence="5" id="KW-1185">Reference proteome</keyword>
<organism evidence="4 5">
    <name type="scientific">Ficus carica</name>
    <name type="common">Common fig</name>
    <dbReference type="NCBI Taxonomy" id="3494"/>
    <lineage>
        <taxon>Eukaryota</taxon>
        <taxon>Viridiplantae</taxon>
        <taxon>Streptophyta</taxon>
        <taxon>Embryophyta</taxon>
        <taxon>Tracheophyta</taxon>
        <taxon>Spermatophyta</taxon>
        <taxon>Magnoliopsida</taxon>
        <taxon>eudicotyledons</taxon>
        <taxon>Gunneridae</taxon>
        <taxon>Pentapetalae</taxon>
        <taxon>rosids</taxon>
        <taxon>fabids</taxon>
        <taxon>Rosales</taxon>
        <taxon>Moraceae</taxon>
        <taxon>Ficeae</taxon>
        <taxon>Ficus</taxon>
    </lineage>
</organism>
<sequence>MPIPKLKAANTLDAMKTEEGNDSLDAIIRQTIGKGPLLSFSKAGDSSVQFMQLLHALEQQEISRTRLASTSSKLEPSLNSTLFGKPETHSYLPDHNQSWSLLSPLKVQMQKCNKCSQEFCSPINYRRHIRVHHRIKKLAKDSTKSRELLGAFWDKLSVDDAKEVVSFKNVALEEVPGSSIIKALSALIQKSGFLSLPQPYLKAGSDLLDIVQGKPSRFPISSEELFTVLDNASEKTFLSGPAISMQRYIFYGEAGKIGLETKNLVACTSFLLEQKLVNSWLADKDAEALRFQKLLVEEEEADQKRQADLLERKRQKKLRQKEQKGKEQRHGEKAGVNECIEVVGAILPAETFSPVACDIDIDTWDTLNHVPLSMVVHSNPGGNLDSECQATFDCRHVETGNSLNVERHIVEGVGHRQRWQVSPKAQWVASTSFHATQSSQASKLGVGQNRGNHRNSRTASTSYKVWSRKAKPEFSEARVQKETLNEPDQTNECEVLIGSISVALGNRSQEGHNDLSEACDTCLVEHQMPKKSAQGKPNKPDLIQSGTGRSKVKLWRPVSWNGTKGQTQVLNKNGKSEGNAIAEKGLKETPNGENCPTPSSFDGNCDGTGFSSHAVKAFLAQRWKEAIAMDHVTLVLTQDPEPTDYAEIENDNRETTSQSLKFHKRSILGDAENRLLNVQITGSTAAGAAKTKFRTKPEKGMKINCAQFYQWGKFLAEVPVLPTVF</sequence>
<feature type="compositionally biased region" description="Basic and acidic residues" evidence="2">
    <location>
        <begin position="320"/>
        <end position="332"/>
    </location>
</feature>
<accession>A0AA87ZVL0</accession>
<name>A0AA87ZVL0_FICCA</name>
<dbReference type="PROSITE" id="PS00028">
    <property type="entry name" value="ZINC_FINGER_C2H2_1"/>
    <property type="match status" value="1"/>
</dbReference>
<dbReference type="AlphaFoldDB" id="A0AA87ZVL0"/>
<proteinExistence type="predicted"/>
<dbReference type="PROSITE" id="PS50157">
    <property type="entry name" value="ZINC_FINGER_C2H2_2"/>
    <property type="match status" value="1"/>
</dbReference>
<dbReference type="PANTHER" id="PTHR36055:SF1">
    <property type="entry name" value="C2H2-LIKE ZINC FINGER PROTEIN"/>
    <property type="match status" value="1"/>
</dbReference>